<dbReference type="GeneID" id="72003564"/>
<evidence type="ECO:0008006" key="3">
    <source>
        <dbReference type="Google" id="ProtNLM"/>
    </source>
</evidence>
<reference evidence="1 2" key="1">
    <citation type="journal article" date="2021" name="Environ. Microbiol.">
        <title>Gene family expansions and transcriptome signatures uncover fungal adaptations to wood decay.</title>
        <authorList>
            <person name="Hage H."/>
            <person name="Miyauchi S."/>
            <person name="Viragh M."/>
            <person name="Drula E."/>
            <person name="Min B."/>
            <person name="Chaduli D."/>
            <person name="Navarro D."/>
            <person name="Favel A."/>
            <person name="Norest M."/>
            <person name="Lesage-Meessen L."/>
            <person name="Balint B."/>
            <person name="Merenyi Z."/>
            <person name="de Eugenio L."/>
            <person name="Morin E."/>
            <person name="Martinez A.T."/>
            <person name="Baldrian P."/>
            <person name="Stursova M."/>
            <person name="Martinez M.J."/>
            <person name="Novotny C."/>
            <person name="Magnuson J.K."/>
            <person name="Spatafora J.W."/>
            <person name="Maurice S."/>
            <person name="Pangilinan J."/>
            <person name="Andreopoulos W."/>
            <person name="LaButti K."/>
            <person name="Hundley H."/>
            <person name="Na H."/>
            <person name="Kuo A."/>
            <person name="Barry K."/>
            <person name="Lipzen A."/>
            <person name="Henrissat B."/>
            <person name="Riley R."/>
            <person name="Ahrendt S."/>
            <person name="Nagy L.G."/>
            <person name="Grigoriev I.V."/>
            <person name="Martin F."/>
            <person name="Rosso M.N."/>
        </authorList>
    </citation>
    <scope>NUCLEOTIDE SEQUENCE [LARGE SCALE GENOMIC DNA]</scope>
    <source>
        <strain evidence="1 2">CIRM-BRFM 1785</strain>
    </source>
</reference>
<evidence type="ECO:0000313" key="1">
    <source>
        <dbReference type="EMBL" id="KAH9840856.1"/>
    </source>
</evidence>
<accession>A0ABQ8KQK1</accession>
<sequence length="238" mass="26598">MSYTQVDFDRDLAKLRELSAGDKPADLCAFMQWEMAWTHRALAIFLNQVYKASKTSAPTEDAENFLGYAQQWVRFLELHLKVENEVIVPVLSKFTSFEKSHSEQAQIAGPLAAFSAYLAAVSSGAEGWSAAKAEERAQALFPIVMQHFVEQLDELDPEVLRKGGATPEALGGLNTSVAARVSELADPTREVPSMVLHNDDKIEWPTMPWPLTAEFKMPPDLYKAHSGWWKYSQNPLAL</sequence>
<keyword evidence="2" id="KW-1185">Reference proteome</keyword>
<dbReference type="PANTHER" id="PTHR38048:SF2">
    <property type="entry name" value="HEMERYTHRIN-LIKE DOMAIN-CONTAINING PROTEIN"/>
    <property type="match status" value="1"/>
</dbReference>
<dbReference type="InterPro" id="IPR053206">
    <property type="entry name" value="Dimeric_xanthone_biosynth"/>
</dbReference>
<dbReference type="RefSeq" id="XP_047782322.1">
    <property type="nucleotide sequence ID" value="XM_047922832.1"/>
</dbReference>
<gene>
    <name evidence="1" type="ORF">C8Q71DRAFT_741800</name>
</gene>
<dbReference type="Proteomes" id="UP000814176">
    <property type="component" value="Unassembled WGS sequence"/>
</dbReference>
<protein>
    <recommendedName>
        <fullName evidence="3">Hemerythrin-like domain-containing protein</fullName>
    </recommendedName>
</protein>
<dbReference type="PANTHER" id="PTHR38048">
    <property type="entry name" value="EXPRESSED PROTEIN"/>
    <property type="match status" value="1"/>
</dbReference>
<comment type="caution">
    <text evidence="1">The sequence shown here is derived from an EMBL/GenBank/DDBJ whole genome shotgun (WGS) entry which is preliminary data.</text>
</comment>
<name>A0ABQ8KQK1_9APHY</name>
<dbReference type="EMBL" id="JADCUA010000004">
    <property type="protein sequence ID" value="KAH9840856.1"/>
    <property type="molecule type" value="Genomic_DNA"/>
</dbReference>
<evidence type="ECO:0000313" key="2">
    <source>
        <dbReference type="Proteomes" id="UP000814176"/>
    </source>
</evidence>
<dbReference type="Gene3D" id="1.20.120.520">
    <property type="entry name" value="nmb1532 protein domain like"/>
    <property type="match status" value="1"/>
</dbReference>
<proteinExistence type="predicted"/>
<organism evidence="1 2">
    <name type="scientific">Rhodofomes roseus</name>
    <dbReference type="NCBI Taxonomy" id="34475"/>
    <lineage>
        <taxon>Eukaryota</taxon>
        <taxon>Fungi</taxon>
        <taxon>Dikarya</taxon>
        <taxon>Basidiomycota</taxon>
        <taxon>Agaricomycotina</taxon>
        <taxon>Agaricomycetes</taxon>
        <taxon>Polyporales</taxon>
        <taxon>Rhodofomes</taxon>
    </lineage>
</organism>